<keyword evidence="2" id="KW-0732">Signal</keyword>
<feature type="region of interest" description="Disordered" evidence="1">
    <location>
        <begin position="83"/>
        <end position="106"/>
    </location>
</feature>
<dbReference type="EMBL" id="CH916366">
    <property type="protein sequence ID" value="EDV95909.1"/>
    <property type="molecule type" value="Genomic_DNA"/>
</dbReference>
<reference evidence="3 4" key="1">
    <citation type="journal article" date="2007" name="Nature">
        <title>Evolution of genes and genomes on the Drosophila phylogeny.</title>
        <authorList>
            <consortium name="Drosophila 12 Genomes Consortium"/>
            <person name="Clark A.G."/>
            <person name="Eisen M.B."/>
            <person name="Smith D.R."/>
            <person name="Bergman C.M."/>
            <person name="Oliver B."/>
            <person name="Markow T.A."/>
            <person name="Kaufman T.C."/>
            <person name="Kellis M."/>
            <person name="Gelbart W."/>
            <person name="Iyer V.N."/>
            <person name="Pollard D.A."/>
            <person name="Sackton T.B."/>
            <person name="Larracuente A.M."/>
            <person name="Singh N.D."/>
            <person name="Abad J.P."/>
            <person name="Abt D.N."/>
            <person name="Adryan B."/>
            <person name="Aguade M."/>
            <person name="Akashi H."/>
            <person name="Anderson W.W."/>
            <person name="Aquadro C.F."/>
            <person name="Ardell D.H."/>
            <person name="Arguello R."/>
            <person name="Artieri C.G."/>
            <person name="Barbash D.A."/>
            <person name="Barker D."/>
            <person name="Barsanti P."/>
            <person name="Batterham P."/>
            <person name="Batzoglou S."/>
            <person name="Begun D."/>
            <person name="Bhutkar A."/>
            <person name="Blanco E."/>
            <person name="Bosak S.A."/>
            <person name="Bradley R.K."/>
            <person name="Brand A.D."/>
            <person name="Brent M.R."/>
            <person name="Brooks A.N."/>
            <person name="Brown R.H."/>
            <person name="Butlin R.K."/>
            <person name="Caggese C."/>
            <person name="Calvi B.R."/>
            <person name="Bernardo de Carvalho A."/>
            <person name="Caspi A."/>
            <person name="Castrezana S."/>
            <person name="Celniker S.E."/>
            <person name="Chang J.L."/>
            <person name="Chapple C."/>
            <person name="Chatterji S."/>
            <person name="Chinwalla A."/>
            <person name="Civetta A."/>
            <person name="Clifton S.W."/>
            <person name="Comeron J.M."/>
            <person name="Costello J.C."/>
            <person name="Coyne J.A."/>
            <person name="Daub J."/>
            <person name="David R.G."/>
            <person name="Delcher A.L."/>
            <person name="Delehaunty K."/>
            <person name="Do C.B."/>
            <person name="Ebling H."/>
            <person name="Edwards K."/>
            <person name="Eickbush T."/>
            <person name="Evans J.D."/>
            <person name="Filipski A."/>
            <person name="Findeiss S."/>
            <person name="Freyhult E."/>
            <person name="Fulton L."/>
            <person name="Fulton R."/>
            <person name="Garcia A.C."/>
            <person name="Gardiner A."/>
            <person name="Garfield D.A."/>
            <person name="Garvin B.E."/>
            <person name="Gibson G."/>
            <person name="Gilbert D."/>
            <person name="Gnerre S."/>
            <person name="Godfrey J."/>
            <person name="Good R."/>
            <person name="Gotea V."/>
            <person name="Gravely B."/>
            <person name="Greenberg A.J."/>
            <person name="Griffiths-Jones S."/>
            <person name="Gross S."/>
            <person name="Guigo R."/>
            <person name="Gustafson E.A."/>
            <person name="Haerty W."/>
            <person name="Hahn M.W."/>
            <person name="Halligan D.L."/>
            <person name="Halpern A.L."/>
            <person name="Halter G.M."/>
            <person name="Han M.V."/>
            <person name="Heger A."/>
            <person name="Hillier L."/>
            <person name="Hinrichs A.S."/>
            <person name="Holmes I."/>
            <person name="Hoskins R.A."/>
            <person name="Hubisz M.J."/>
            <person name="Hultmark D."/>
            <person name="Huntley M.A."/>
            <person name="Jaffe D.B."/>
            <person name="Jagadeeshan S."/>
            <person name="Jeck W.R."/>
            <person name="Johnson J."/>
            <person name="Jones C.D."/>
            <person name="Jordan W.C."/>
            <person name="Karpen G.H."/>
            <person name="Kataoka E."/>
            <person name="Keightley P.D."/>
            <person name="Kheradpour P."/>
            <person name="Kirkness E.F."/>
            <person name="Koerich L.B."/>
            <person name="Kristiansen K."/>
            <person name="Kudrna D."/>
            <person name="Kulathinal R.J."/>
            <person name="Kumar S."/>
            <person name="Kwok R."/>
            <person name="Lander E."/>
            <person name="Langley C.H."/>
            <person name="Lapoint R."/>
            <person name="Lazzaro B.P."/>
            <person name="Lee S.J."/>
            <person name="Levesque L."/>
            <person name="Li R."/>
            <person name="Lin C.F."/>
            <person name="Lin M.F."/>
            <person name="Lindblad-Toh K."/>
            <person name="Llopart A."/>
            <person name="Long M."/>
            <person name="Low L."/>
            <person name="Lozovsky E."/>
            <person name="Lu J."/>
            <person name="Luo M."/>
            <person name="Machado C.A."/>
            <person name="Makalowski W."/>
            <person name="Marzo M."/>
            <person name="Matsuda M."/>
            <person name="Matzkin L."/>
            <person name="McAllister B."/>
            <person name="McBride C.S."/>
            <person name="McKernan B."/>
            <person name="McKernan K."/>
            <person name="Mendez-Lago M."/>
            <person name="Minx P."/>
            <person name="Mollenhauer M.U."/>
            <person name="Montooth K."/>
            <person name="Mount S.M."/>
            <person name="Mu X."/>
            <person name="Myers E."/>
            <person name="Negre B."/>
            <person name="Newfeld S."/>
            <person name="Nielsen R."/>
            <person name="Noor M.A."/>
            <person name="O'Grady P."/>
            <person name="Pachter L."/>
            <person name="Papaceit M."/>
            <person name="Parisi M.J."/>
            <person name="Parisi M."/>
            <person name="Parts L."/>
            <person name="Pedersen J.S."/>
            <person name="Pesole G."/>
            <person name="Phillippy A.M."/>
            <person name="Ponting C.P."/>
            <person name="Pop M."/>
            <person name="Porcelli D."/>
            <person name="Powell J.R."/>
            <person name="Prohaska S."/>
            <person name="Pruitt K."/>
            <person name="Puig M."/>
            <person name="Quesneville H."/>
            <person name="Ram K.R."/>
            <person name="Rand D."/>
            <person name="Rasmussen M.D."/>
            <person name="Reed L.K."/>
            <person name="Reenan R."/>
            <person name="Reily A."/>
            <person name="Remington K.A."/>
            <person name="Rieger T.T."/>
            <person name="Ritchie M.G."/>
            <person name="Robin C."/>
            <person name="Rogers Y.H."/>
            <person name="Rohde C."/>
            <person name="Rozas J."/>
            <person name="Rubenfield M.J."/>
            <person name="Ruiz A."/>
            <person name="Russo S."/>
            <person name="Salzberg S.L."/>
            <person name="Sanchez-Gracia A."/>
            <person name="Saranga D.J."/>
            <person name="Sato H."/>
            <person name="Schaeffer S.W."/>
            <person name="Schatz M.C."/>
            <person name="Schlenke T."/>
            <person name="Schwartz R."/>
            <person name="Segarra C."/>
            <person name="Singh R.S."/>
            <person name="Sirot L."/>
            <person name="Sirota M."/>
            <person name="Sisneros N.B."/>
            <person name="Smith C.D."/>
            <person name="Smith T.F."/>
            <person name="Spieth J."/>
            <person name="Stage D.E."/>
            <person name="Stark A."/>
            <person name="Stephan W."/>
            <person name="Strausberg R.L."/>
            <person name="Strempel S."/>
            <person name="Sturgill D."/>
            <person name="Sutton G."/>
            <person name="Sutton G.G."/>
            <person name="Tao W."/>
            <person name="Teichmann S."/>
            <person name="Tobari Y.N."/>
            <person name="Tomimura Y."/>
            <person name="Tsolas J.M."/>
            <person name="Valente V.L."/>
            <person name="Venter E."/>
            <person name="Venter J.C."/>
            <person name="Vicario S."/>
            <person name="Vieira F.G."/>
            <person name="Vilella A.J."/>
            <person name="Villasante A."/>
            <person name="Walenz B."/>
            <person name="Wang J."/>
            <person name="Wasserman M."/>
            <person name="Watts T."/>
            <person name="Wilson D."/>
            <person name="Wilson R.K."/>
            <person name="Wing R.A."/>
            <person name="Wolfner M.F."/>
            <person name="Wong A."/>
            <person name="Wong G.K."/>
            <person name="Wu C.I."/>
            <person name="Wu G."/>
            <person name="Yamamoto D."/>
            <person name="Yang H.P."/>
            <person name="Yang S.P."/>
            <person name="Yorke J.A."/>
            <person name="Yoshida K."/>
            <person name="Zdobnov E."/>
            <person name="Zhang P."/>
            <person name="Zhang Y."/>
            <person name="Zimin A.V."/>
            <person name="Baldwin J."/>
            <person name="Abdouelleil A."/>
            <person name="Abdulkadir J."/>
            <person name="Abebe A."/>
            <person name="Abera B."/>
            <person name="Abreu J."/>
            <person name="Acer S.C."/>
            <person name="Aftuck L."/>
            <person name="Alexander A."/>
            <person name="An P."/>
            <person name="Anderson E."/>
            <person name="Anderson S."/>
            <person name="Arachi H."/>
            <person name="Azer M."/>
            <person name="Bachantsang P."/>
            <person name="Barry A."/>
            <person name="Bayul T."/>
            <person name="Berlin A."/>
            <person name="Bessette D."/>
            <person name="Bloom T."/>
            <person name="Blye J."/>
            <person name="Boguslavskiy L."/>
            <person name="Bonnet C."/>
            <person name="Boukhgalter B."/>
            <person name="Bourzgui I."/>
            <person name="Brown A."/>
            <person name="Cahill P."/>
            <person name="Channer S."/>
            <person name="Cheshatsang Y."/>
            <person name="Chuda L."/>
            <person name="Citroen M."/>
            <person name="Collymore A."/>
            <person name="Cooke P."/>
            <person name="Costello M."/>
            <person name="D'Aco K."/>
            <person name="Daza R."/>
            <person name="De Haan G."/>
            <person name="DeGray S."/>
            <person name="DeMaso C."/>
            <person name="Dhargay N."/>
            <person name="Dooley K."/>
            <person name="Dooley E."/>
            <person name="Doricent M."/>
            <person name="Dorje P."/>
            <person name="Dorjee K."/>
            <person name="Dupes A."/>
            <person name="Elong R."/>
            <person name="Falk J."/>
            <person name="Farina A."/>
            <person name="Faro S."/>
            <person name="Ferguson D."/>
            <person name="Fisher S."/>
            <person name="Foley C.D."/>
            <person name="Franke A."/>
            <person name="Friedrich D."/>
            <person name="Gadbois L."/>
            <person name="Gearin G."/>
            <person name="Gearin C.R."/>
            <person name="Giannoukos G."/>
            <person name="Goode T."/>
            <person name="Graham J."/>
            <person name="Grandbois E."/>
            <person name="Grewal S."/>
            <person name="Gyaltsen K."/>
            <person name="Hafez N."/>
            <person name="Hagos B."/>
            <person name="Hall J."/>
            <person name="Henson C."/>
            <person name="Hollinger A."/>
            <person name="Honan T."/>
            <person name="Huard M.D."/>
            <person name="Hughes L."/>
            <person name="Hurhula B."/>
            <person name="Husby M.E."/>
            <person name="Kamat A."/>
            <person name="Kanga B."/>
            <person name="Kashin S."/>
            <person name="Khazanovich D."/>
            <person name="Kisner P."/>
            <person name="Lance K."/>
            <person name="Lara M."/>
            <person name="Lee W."/>
            <person name="Lennon N."/>
            <person name="Letendre F."/>
            <person name="LeVine R."/>
            <person name="Lipovsky A."/>
            <person name="Liu X."/>
            <person name="Liu J."/>
            <person name="Liu S."/>
            <person name="Lokyitsang T."/>
            <person name="Lokyitsang Y."/>
            <person name="Lubonja R."/>
            <person name="Lui A."/>
            <person name="MacDonald P."/>
            <person name="Magnisalis V."/>
            <person name="Maru K."/>
            <person name="Matthews C."/>
            <person name="McCusker W."/>
            <person name="McDonough S."/>
            <person name="Mehta T."/>
            <person name="Meldrim J."/>
            <person name="Meneus L."/>
            <person name="Mihai O."/>
            <person name="Mihalev A."/>
            <person name="Mihova T."/>
            <person name="Mittelman R."/>
            <person name="Mlenga V."/>
            <person name="Montmayeur A."/>
            <person name="Mulrain L."/>
            <person name="Navidi A."/>
            <person name="Naylor J."/>
            <person name="Negash T."/>
            <person name="Nguyen T."/>
            <person name="Nguyen N."/>
            <person name="Nicol R."/>
            <person name="Norbu C."/>
            <person name="Norbu N."/>
            <person name="Novod N."/>
            <person name="O'Neill B."/>
            <person name="Osman S."/>
            <person name="Markiewicz E."/>
            <person name="Oyono O.L."/>
            <person name="Patti C."/>
            <person name="Phunkhang P."/>
            <person name="Pierre F."/>
            <person name="Priest M."/>
            <person name="Raghuraman S."/>
            <person name="Rege F."/>
            <person name="Reyes R."/>
            <person name="Rise C."/>
            <person name="Rogov P."/>
            <person name="Ross K."/>
            <person name="Ryan E."/>
            <person name="Settipalli S."/>
            <person name="Shea T."/>
            <person name="Sherpa N."/>
            <person name="Shi L."/>
            <person name="Shih D."/>
            <person name="Sparrow T."/>
            <person name="Spaulding J."/>
            <person name="Stalker J."/>
            <person name="Stange-Thomann N."/>
            <person name="Stavropoulos S."/>
            <person name="Stone C."/>
            <person name="Strader C."/>
            <person name="Tesfaye S."/>
            <person name="Thomson T."/>
            <person name="Thoulutsang Y."/>
            <person name="Thoulutsang D."/>
            <person name="Topham K."/>
            <person name="Topping I."/>
            <person name="Tsamla T."/>
            <person name="Vassiliev H."/>
            <person name="Vo A."/>
            <person name="Wangchuk T."/>
            <person name="Wangdi T."/>
            <person name="Weiand M."/>
            <person name="Wilkinson J."/>
            <person name="Wilson A."/>
            <person name="Yadav S."/>
            <person name="Young G."/>
            <person name="Yu Q."/>
            <person name="Zembek L."/>
            <person name="Zhong D."/>
            <person name="Zimmer A."/>
            <person name="Zwirko Z."/>
            <person name="Jaffe D.B."/>
            <person name="Alvarez P."/>
            <person name="Brockman W."/>
            <person name="Butler J."/>
            <person name="Chin C."/>
            <person name="Gnerre S."/>
            <person name="Grabherr M."/>
            <person name="Kleber M."/>
            <person name="Mauceli E."/>
            <person name="MacCallum I."/>
        </authorList>
    </citation>
    <scope>NUCLEOTIDE SEQUENCE [LARGE SCALE GENOMIC DNA]</scope>
    <source>
        <strain evidence="4">Tucson 15287-2541.00</strain>
    </source>
</reference>
<feature type="compositionally biased region" description="Gly residues" evidence="1">
    <location>
        <begin position="83"/>
        <end position="101"/>
    </location>
</feature>
<sequence length="171" mass="18564">MSQLSAQPGKASNVFALLLLMATMLQARRISSRRLVIHVPVKMKTHHHTHTVYKVLHGSGSSGGGVKQTIYKLVGFSGEGGSGMGHGGHSQSHGYGGGHGHGQSHSHGMGGMGEITYEDRHGCESGKVMPSSMGHRDMVFNHYARHDQEEAESSDYAEERDEFIDVRDAWL</sequence>
<protein>
    <submittedName>
        <fullName evidence="3">GH15512</fullName>
    </submittedName>
</protein>
<evidence type="ECO:0000256" key="2">
    <source>
        <dbReference type="SAM" id="SignalP"/>
    </source>
</evidence>
<dbReference type="AlphaFoldDB" id="B4J1Y4"/>
<dbReference type="eggNOG" id="ENOG502S5JN">
    <property type="taxonomic scope" value="Eukaryota"/>
</dbReference>
<dbReference type="OMA" id="DRHGCES"/>
<feature type="chain" id="PRO_5002807909" evidence="2">
    <location>
        <begin position="28"/>
        <end position="171"/>
    </location>
</feature>
<organism evidence="4">
    <name type="scientific">Drosophila grimshawi</name>
    <name type="common">Hawaiian fruit fly</name>
    <name type="synonym">Idiomyia grimshawi</name>
    <dbReference type="NCBI Taxonomy" id="7222"/>
    <lineage>
        <taxon>Eukaryota</taxon>
        <taxon>Metazoa</taxon>
        <taxon>Ecdysozoa</taxon>
        <taxon>Arthropoda</taxon>
        <taxon>Hexapoda</taxon>
        <taxon>Insecta</taxon>
        <taxon>Pterygota</taxon>
        <taxon>Neoptera</taxon>
        <taxon>Endopterygota</taxon>
        <taxon>Diptera</taxon>
        <taxon>Brachycera</taxon>
        <taxon>Muscomorpha</taxon>
        <taxon>Ephydroidea</taxon>
        <taxon>Drosophilidae</taxon>
        <taxon>Drosophila</taxon>
        <taxon>Hawaiian Drosophila</taxon>
    </lineage>
</organism>
<dbReference type="OrthoDB" id="8056447at2759"/>
<dbReference type="HOGENOM" id="CLU_1572250_0_0_1"/>
<evidence type="ECO:0000256" key="1">
    <source>
        <dbReference type="SAM" id="MobiDB-lite"/>
    </source>
</evidence>
<dbReference type="Proteomes" id="UP000001070">
    <property type="component" value="Unassembled WGS sequence"/>
</dbReference>
<keyword evidence="4" id="KW-1185">Reference proteome</keyword>
<dbReference type="InParanoid" id="B4J1Y4"/>
<feature type="signal peptide" evidence="2">
    <location>
        <begin position="1"/>
        <end position="27"/>
    </location>
</feature>
<proteinExistence type="predicted"/>
<gene>
    <name evidence="3" type="primary">Dgri\GH15512</name>
    <name evidence="3" type="ORF">Dgri_GH15512</name>
</gene>
<name>B4J1Y4_DROGR</name>
<accession>B4J1Y4</accession>
<evidence type="ECO:0000313" key="3">
    <source>
        <dbReference type="EMBL" id="EDV95909.1"/>
    </source>
</evidence>
<evidence type="ECO:0000313" key="4">
    <source>
        <dbReference type="Proteomes" id="UP000001070"/>
    </source>
</evidence>
<dbReference type="PhylomeDB" id="B4J1Y4"/>
<dbReference type="STRING" id="7222.B4J1Y4"/>